<dbReference type="AlphaFoldDB" id="A0A0P8A6T8"/>
<comment type="caution">
    <text evidence="2">The sequence shown here is derived from an EMBL/GenBank/DDBJ whole genome shotgun (WGS) entry which is preliminary data.</text>
</comment>
<evidence type="ECO:0000313" key="3">
    <source>
        <dbReference type="Proteomes" id="UP000050360"/>
    </source>
</evidence>
<dbReference type="PATRIC" id="fig|1719120.3.peg.3402"/>
<proteinExistence type="predicted"/>
<dbReference type="InterPro" id="IPR017946">
    <property type="entry name" value="PLC-like_Pdiesterase_TIM-brl"/>
</dbReference>
<organism evidence="2 3">
    <name type="scientific">Candidatus Methanoperedens nitratireducens</name>
    <dbReference type="NCBI Taxonomy" id="1392998"/>
    <lineage>
        <taxon>Archaea</taxon>
        <taxon>Methanobacteriati</taxon>
        <taxon>Methanobacteriota</taxon>
        <taxon>Stenosarchaea group</taxon>
        <taxon>Methanomicrobia</taxon>
        <taxon>Methanosarcinales</taxon>
        <taxon>ANME-2 cluster</taxon>
        <taxon>Candidatus Methanoperedentaceae</taxon>
        <taxon>Candidatus Methanoperedens</taxon>
    </lineage>
</organism>
<gene>
    <name evidence="2" type="ORF">MPEBLZ_03129</name>
</gene>
<dbReference type="SUPFAM" id="SSF51695">
    <property type="entry name" value="PLC-like phosphodiesterases"/>
    <property type="match status" value="1"/>
</dbReference>
<dbReference type="GO" id="GO:0008081">
    <property type="term" value="F:phosphoric diester hydrolase activity"/>
    <property type="evidence" value="ECO:0007669"/>
    <property type="project" value="InterPro"/>
</dbReference>
<reference evidence="2 3" key="1">
    <citation type="submission" date="2015-09" db="EMBL/GenBank/DDBJ databases">
        <title>A metagenomics-based metabolic model of nitrate-dependent anaerobic oxidation of methane by Methanoperedens-like archaea.</title>
        <authorList>
            <person name="Arshad A."/>
            <person name="Speth D.R."/>
            <person name="De Graaf R.M."/>
            <person name="Op Den Camp H.J."/>
            <person name="Jetten M.S."/>
            <person name="Welte C.U."/>
        </authorList>
    </citation>
    <scope>NUCLEOTIDE SEQUENCE [LARGE SCALE GENOMIC DNA]</scope>
</reference>
<dbReference type="InterPro" id="IPR030395">
    <property type="entry name" value="GP_PDE_dom"/>
</dbReference>
<dbReference type="Gene3D" id="3.20.20.190">
    <property type="entry name" value="Phosphatidylinositol (PI) phosphodiesterase"/>
    <property type="match status" value="1"/>
</dbReference>
<dbReference type="EMBL" id="LKCM01000241">
    <property type="protein sequence ID" value="KPQ42305.1"/>
    <property type="molecule type" value="Genomic_DNA"/>
</dbReference>
<sequence>MLIIGHRGCNLEPENTLRALAKGMECADFVEVDVRMSKDGVPVIIHDRTLERTTNGKGLVKELTLKQLKELDAGKGEKIPTLQEVLDLIKDRGLLVEIKETGTEGKICDMIKESGVRNIMLVSFNPGSLRTAKEMLPDIKTGIIYSRIVENPLRLALGIKANILLPKYELASRELVEISHRRNLMVFPWTLNTDHEIRNAVDIEVDGFATDNPCFAKQLLSI</sequence>
<dbReference type="Proteomes" id="UP000050360">
    <property type="component" value="Unassembled WGS sequence"/>
</dbReference>
<name>A0A0P8A6T8_9EURY</name>
<evidence type="ECO:0000313" key="2">
    <source>
        <dbReference type="EMBL" id="KPQ42305.1"/>
    </source>
</evidence>
<feature type="domain" description="GP-PDE" evidence="1">
    <location>
        <begin position="1"/>
        <end position="220"/>
    </location>
</feature>
<dbReference type="PANTHER" id="PTHR46211">
    <property type="entry name" value="GLYCEROPHOSPHORYL DIESTER PHOSPHODIESTERASE"/>
    <property type="match status" value="1"/>
</dbReference>
<dbReference type="GO" id="GO:0006629">
    <property type="term" value="P:lipid metabolic process"/>
    <property type="evidence" value="ECO:0007669"/>
    <property type="project" value="InterPro"/>
</dbReference>
<protein>
    <submittedName>
        <fullName evidence="2">Cytoplasmic glycerophosphodiester phosphodiesterase</fullName>
    </submittedName>
</protein>
<dbReference type="PROSITE" id="PS51704">
    <property type="entry name" value="GP_PDE"/>
    <property type="match status" value="1"/>
</dbReference>
<evidence type="ECO:0000259" key="1">
    <source>
        <dbReference type="PROSITE" id="PS51704"/>
    </source>
</evidence>
<dbReference type="PANTHER" id="PTHR46211:SF14">
    <property type="entry name" value="GLYCEROPHOSPHODIESTER PHOSPHODIESTERASE"/>
    <property type="match status" value="1"/>
</dbReference>
<accession>A0A0P8A6T8</accession>
<dbReference type="Pfam" id="PF03009">
    <property type="entry name" value="GDPD"/>
    <property type="match status" value="1"/>
</dbReference>